<reference evidence="6" key="1">
    <citation type="journal article" date="2019" name="Int. J. Syst. Evol. Microbiol.">
        <title>The Global Catalogue of Microorganisms (GCM) 10K type strain sequencing project: providing services to taxonomists for standard genome sequencing and annotation.</title>
        <authorList>
            <consortium name="The Broad Institute Genomics Platform"/>
            <consortium name="The Broad Institute Genome Sequencing Center for Infectious Disease"/>
            <person name="Wu L."/>
            <person name="Ma J."/>
        </authorList>
    </citation>
    <scope>NUCLEOTIDE SEQUENCE [LARGE SCALE GENOMIC DNA]</scope>
    <source>
        <strain evidence="6">CECT 8570</strain>
    </source>
</reference>
<dbReference type="InterPro" id="IPR009056">
    <property type="entry name" value="Cyt_c-like_dom"/>
</dbReference>
<accession>A0ABV8V2D1</accession>
<proteinExistence type="predicted"/>
<dbReference type="Gene3D" id="2.120.10.30">
    <property type="entry name" value="TolB, C-terminal domain"/>
    <property type="match status" value="1"/>
</dbReference>
<keyword evidence="3" id="KW-0349">Heme</keyword>
<dbReference type="Proteomes" id="UP001595840">
    <property type="component" value="Unassembled WGS sequence"/>
</dbReference>
<organism evidence="5 6">
    <name type="scientific">Simiduia curdlanivorans</name>
    <dbReference type="NCBI Taxonomy" id="1492769"/>
    <lineage>
        <taxon>Bacteria</taxon>
        <taxon>Pseudomonadati</taxon>
        <taxon>Pseudomonadota</taxon>
        <taxon>Gammaproteobacteria</taxon>
        <taxon>Cellvibrionales</taxon>
        <taxon>Cellvibrionaceae</taxon>
        <taxon>Simiduia</taxon>
    </lineage>
</organism>
<evidence type="ECO:0000259" key="4">
    <source>
        <dbReference type="PROSITE" id="PS51007"/>
    </source>
</evidence>
<dbReference type="SUPFAM" id="SSF82171">
    <property type="entry name" value="DPP6 N-terminal domain-like"/>
    <property type="match status" value="1"/>
</dbReference>
<dbReference type="EMBL" id="JBHSCX010000003">
    <property type="protein sequence ID" value="MFC4361122.1"/>
    <property type="molecule type" value="Genomic_DNA"/>
</dbReference>
<gene>
    <name evidence="5" type="ORF">ACFOX3_02350</name>
</gene>
<comment type="caution">
    <text evidence="5">The sequence shown here is derived from an EMBL/GenBank/DDBJ whole genome shotgun (WGS) entry which is preliminary data.</text>
</comment>
<dbReference type="RefSeq" id="WP_290260242.1">
    <property type="nucleotide sequence ID" value="NZ_JAUFQG010000004.1"/>
</dbReference>
<dbReference type="Pfam" id="PF07676">
    <property type="entry name" value="PD40"/>
    <property type="match status" value="1"/>
</dbReference>
<dbReference type="Pfam" id="PF18582">
    <property type="entry name" value="HZS_alpha"/>
    <property type="match status" value="1"/>
</dbReference>
<dbReference type="InterPro" id="IPR011659">
    <property type="entry name" value="WD40"/>
</dbReference>
<evidence type="ECO:0000256" key="2">
    <source>
        <dbReference type="ARBA" id="ARBA00023004"/>
    </source>
</evidence>
<sequence>MHTSTNKAPFPLILVASTLALLWGCESSVETGVVDDLEPDPVVLDIPMAYINRPIPVDEDGVRITDDVLMPQTFMPGAVLYLKDRAASTAAEIDITSQAWPEGALYDVKDVSASYDGERLVFAMRAPEIEDADEEDQPKWNIWEYDIPSATLRRVINDDIQAEVGHDVSPRYLPGVERRIVFASTRQTRSRAVLLDDNKPQFSALDDSRNEESFVLHAMDNDGTNIEQLTYNQSHDFQPTLLPDGRIFYSRWDRMTGNNQLSFYAVDPYGMHQTLEYGYHSQDTGTDDSEAFFVRPQQLPDGRIFGILRNRVSTEYGGDMVAIDYENYISASTPVYNVAGTSGQESVSVLPINTDDSLSANGIFHSSSPLFDGTGRMIVSWSRCRVINPTNNLPASCTEEFLADPTIVPADPLYGIYIYNSAERTQQPVLLPIEGRMLVEPLLLIPRTADNLIPPPVANVDYDATLADEGLGSLHIKSVYDFDGTDSIGIEGIRDPANWATTPPPARFLRLVKAVSIPSDEVLDFPNTAFGRSAANGMREILGYVPIEPDGSVMAKVPADVAFTFDIVSAQGKRIFPRHNNWLQLRPGEQRDCNGCHTRASEMPHGRIAAEAPSANPGAPTSDAPFPNTDPNTLSLVQMGETMAQAYARIVGVRTPSVDLVYDDDWTDPAVQAKQPSFAYSYADLLTGSPTSPGCGTGASPWSAQCRVTIHYVDHIQPLWDLSRPDDPVAPTVDNQCTSCHTNVDAMAAAMVPAAQLDLRAEPSPDQQAHFVGYRELLFNDVEQEIVNGALVDRLVEVVDANGDPVYQRDADGNLILDGNGDPIPVPPVTVPVQASMSTNGAGNSNRFFNVFTNAGATVDHRGFLTDAELKLIAEWIDLGAQYYNNPFAVPVN</sequence>
<evidence type="ECO:0000256" key="3">
    <source>
        <dbReference type="PROSITE-ProRule" id="PRU00433"/>
    </source>
</evidence>
<protein>
    <recommendedName>
        <fullName evidence="4">Cytochrome c domain-containing protein</fullName>
    </recommendedName>
</protein>
<name>A0ABV8V2D1_9GAMM</name>
<dbReference type="InterPro" id="IPR011042">
    <property type="entry name" value="6-blade_b-propeller_TolB-like"/>
</dbReference>
<feature type="domain" description="Cytochrome c" evidence="4">
    <location>
        <begin position="567"/>
        <end position="677"/>
    </location>
</feature>
<evidence type="ECO:0000256" key="1">
    <source>
        <dbReference type="ARBA" id="ARBA00022723"/>
    </source>
</evidence>
<dbReference type="PROSITE" id="PS51007">
    <property type="entry name" value="CYTC"/>
    <property type="match status" value="1"/>
</dbReference>
<keyword evidence="6" id="KW-1185">Reference proteome</keyword>
<keyword evidence="1 3" id="KW-0479">Metal-binding</keyword>
<keyword evidence="2 3" id="KW-0408">Iron</keyword>
<evidence type="ECO:0000313" key="5">
    <source>
        <dbReference type="EMBL" id="MFC4361122.1"/>
    </source>
</evidence>
<dbReference type="InterPro" id="IPR040698">
    <property type="entry name" value="HZS_alpha_mid"/>
</dbReference>
<evidence type="ECO:0000313" key="6">
    <source>
        <dbReference type="Proteomes" id="UP001595840"/>
    </source>
</evidence>